<dbReference type="Proteomes" id="UP001056209">
    <property type="component" value="Chromosome"/>
</dbReference>
<evidence type="ECO:0000256" key="16">
    <source>
        <dbReference type="HAMAP-Rule" id="MF_00135"/>
    </source>
</evidence>
<dbReference type="InterPro" id="IPR013785">
    <property type="entry name" value="Aldolase_TIM"/>
</dbReference>
<dbReference type="InterPro" id="IPR013798">
    <property type="entry name" value="Indole-3-glycerol_P_synth_dom"/>
</dbReference>
<comment type="function">
    <text evidence="14">Bifunctional enzyme that catalyzes two sequential steps of tryptophan biosynthetic pathway. The first reaction is catalyzed by the isomerase, coded by the TrpF domain; the second reaction is catalyzed by the synthase, coded by the TrpC domain.</text>
</comment>
<comment type="catalytic activity">
    <reaction evidence="1 16">
        <text>N-(5-phospho-beta-D-ribosyl)anthranilate = 1-(2-carboxyphenylamino)-1-deoxy-D-ribulose 5-phosphate</text>
        <dbReference type="Rhea" id="RHEA:21540"/>
        <dbReference type="ChEBI" id="CHEBI:18277"/>
        <dbReference type="ChEBI" id="CHEBI:58613"/>
        <dbReference type="EC" id="5.3.1.24"/>
    </reaction>
</comment>
<comment type="similarity">
    <text evidence="16">Belongs to the TrpF family.</text>
</comment>
<dbReference type="InterPro" id="IPR001240">
    <property type="entry name" value="PRAI_dom"/>
</dbReference>
<comment type="catalytic activity">
    <reaction evidence="2 15">
        <text>1-(2-carboxyphenylamino)-1-deoxy-D-ribulose 5-phosphate + H(+) = (1S,2R)-1-C-(indol-3-yl)glycerol 3-phosphate + CO2 + H2O</text>
        <dbReference type="Rhea" id="RHEA:23476"/>
        <dbReference type="ChEBI" id="CHEBI:15377"/>
        <dbReference type="ChEBI" id="CHEBI:15378"/>
        <dbReference type="ChEBI" id="CHEBI:16526"/>
        <dbReference type="ChEBI" id="CHEBI:58613"/>
        <dbReference type="ChEBI" id="CHEBI:58866"/>
        <dbReference type="EC" id="4.1.1.48"/>
    </reaction>
</comment>
<reference evidence="19" key="1">
    <citation type="submission" date="2022-05" db="EMBL/GenBank/DDBJ databases">
        <title>Impact of host demography and evolutionary history on endosymbiont molecular evolution: a test in carpenter ants (Genus Camponotus) and their Blochmannia endosymbionts.</title>
        <authorList>
            <person name="Manthey J.D."/>
            <person name="Giron J.C."/>
            <person name="Hruska J.P."/>
        </authorList>
    </citation>
    <scope>NUCLEOTIDE SEQUENCE</scope>
    <source>
        <strain evidence="19">C-039</strain>
    </source>
</reference>
<evidence type="ECO:0000256" key="15">
    <source>
        <dbReference type="HAMAP-Rule" id="MF_00134"/>
    </source>
</evidence>
<gene>
    <name evidence="19" type="primary">trpCF</name>
    <name evidence="15" type="synonym">trpC</name>
    <name evidence="16" type="synonym">trpF</name>
    <name evidence="19" type="ORF">M9393_01050</name>
</gene>
<keyword evidence="13" id="KW-0511">Multifunctional enzyme</keyword>
<dbReference type="EC" id="4.1.1.48" evidence="15"/>
<evidence type="ECO:0000256" key="5">
    <source>
        <dbReference type="ARBA" id="ARBA00007902"/>
    </source>
</evidence>
<evidence type="ECO:0000256" key="2">
    <source>
        <dbReference type="ARBA" id="ARBA00001633"/>
    </source>
</evidence>
<comment type="similarity">
    <text evidence="5">In the N-terminal section; belongs to the TrpC family.</text>
</comment>
<name>A0A9Q8TYD8_9ENTR</name>
<dbReference type="Pfam" id="PF00697">
    <property type="entry name" value="PRAI"/>
    <property type="match status" value="1"/>
</dbReference>
<dbReference type="FunFam" id="3.20.20.70:FF:000024">
    <property type="entry name" value="Indole-3-glycerol phosphate synthase"/>
    <property type="match status" value="1"/>
</dbReference>
<dbReference type="PANTHER" id="PTHR22854">
    <property type="entry name" value="TRYPTOPHAN BIOSYNTHESIS PROTEIN"/>
    <property type="match status" value="1"/>
</dbReference>
<evidence type="ECO:0000256" key="11">
    <source>
        <dbReference type="ARBA" id="ARBA00023235"/>
    </source>
</evidence>
<feature type="domain" description="Indole-3-glycerol phosphate synthase" evidence="17">
    <location>
        <begin position="7"/>
        <end position="256"/>
    </location>
</feature>
<evidence type="ECO:0000256" key="8">
    <source>
        <dbReference type="ARBA" id="ARBA00022793"/>
    </source>
</evidence>
<comment type="pathway">
    <text evidence="4 15">Amino-acid biosynthesis; L-tryptophan biosynthesis; L-tryptophan from chorismate: step 4/5.</text>
</comment>
<comment type="similarity">
    <text evidence="6">In the C-terminal section; belongs to the TrpF family.</text>
</comment>
<dbReference type="HAMAP" id="MF_00135">
    <property type="entry name" value="PRAI"/>
    <property type="match status" value="1"/>
</dbReference>
<keyword evidence="10 15" id="KW-0057">Aromatic amino acid biosynthesis</keyword>
<dbReference type="GO" id="GO:0004640">
    <property type="term" value="F:phosphoribosylanthranilate isomerase activity"/>
    <property type="evidence" value="ECO:0007669"/>
    <property type="project" value="UniProtKB-UniRule"/>
</dbReference>
<dbReference type="Pfam" id="PF00218">
    <property type="entry name" value="IGPS"/>
    <property type="match status" value="1"/>
</dbReference>
<keyword evidence="8 15" id="KW-0210">Decarboxylase</keyword>
<accession>A0A9Q8TYD8</accession>
<dbReference type="EMBL" id="CP097753">
    <property type="protein sequence ID" value="URJ28336.1"/>
    <property type="molecule type" value="Genomic_DNA"/>
</dbReference>
<dbReference type="InterPro" id="IPR045186">
    <property type="entry name" value="Indole-3-glycerol_P_synth"/>
</dbReference>
<evidence type="ECO:0000256" key="4">
    <source>
        <dbReference type="ARBA" id="ARBA00004696"/>
    </source>
</evidence>
<feature type="domain" description="N-(5'phosphoribosyl) anthranilate isomerase (PRAI)" evidence="18">
    <location>
        <begin position="261"/>
        <end position="452"/>
    </location>
</feature>
<evidence type="ECO:0000256" key="9">
    <source>
        <dbReference type="ARBA" id="ARBA00022822"/>
    </source>
</evidence>
<dbReference type="GO" id="GO:0004425">
    <property type="term" value="F:indole-3-glycerol-phosphate synthase activity"/>
    <property type="evidence" value="ECO:0007669"/>
    <property type="project" value="UniProtKB-UniRule"/>
</dbReference>
<keyword evidence="11 16" id="KW-0413">Isomerase</keyword>
<organism evidence="19 20">
    <name type="scientific">Candidatus Blochmannia vicinus</name>
    <name type="common">nom. nud.</name>
    <dbReference type="NCBI Taxonomy" id="251540"/>
    <lineage>
        <taxon>Bacteria</taxon>
        <taxon>Pseudomonadati</taxon>
        <taxon>Pseudomonadota</taxon>
        <taxon>Gammaproteobacteria</taxon>
        <taxon>Enterobacterales</taxon>
        <taxon>Enterobacteriaceae</taxon>
        <taxon>ant endosymbionts</taxon>
        <taxon>Candidatus Blochmanniella</taxon>
    </lineage>
</organism>
<proteinExistence type="inferred from homology"/>
<dbReference type="EC" id="5.3.1.24" evidence="16"/>
<dbReference type="PROSITE" id="PS00614">
    <property type="entry name" value="IGPS"/>
    <property type="match status" value="1"/>
</dbReference>
<protein>
    <recommendedName>
        <fullName evidence="15 16">Multifunctional fusion protein</fullName>
    </recommendedName>
    <domain>
        <recommendedName>
            <fullName evidence="15">Indole-3-glycerol phosphate synthase</fullName>
            <shortName evidence="15">IGPS</shortName>
            <ecNumber evidence="15">4.1.1.48</ecNumber>
        </recommendedName>
    </domain>
    <domain>
        <recommendedName>
            <fullName evidence="16">N-(5'-phosphoribosyl)anthranilate isomerase</fullName>
            <shortName evidence="16">PRAI</shortName>
            <ecNumber evidence="16">5.3.1.24</ecNumber>
        </recommendedName>
    </domain>
</protein>
<dbReference type="InterPro" id="IPR011060">
    <property type="entry name" value="RibuloseP-bd_barrel"/>
</dbReference>
<evidence type="ECO:0000256" key="13">
    <source>
        <dbReference type="ARBA" id="ARBA00023268"/>
    </source>
</evidence>
<comment type="pathway">
    <text evidence="3 16">Amino-acid biosynthesis; L-tryptophan biosynthesis; L-tryptophan from chorismate: step 3/5.</text>
</comment>
<dbReference type="PANTHER" id="PTHR22854:SF2">
    <property type="entry name" value="INDOLE-3-GLYCEROL-PHOSPHATE SYNTHASE"/>
    <property type="match status" value="1"/>
</dbReference>
<dbReference type="Gene3D" id="3.20.20.70">
    <property type="entry name" value="Aldolase class I"/>
    <property type="match status" value="2"/>
</dbReference>
<evidence type="ECO:0000256" key="7">
    <source>
        <dbReference type="ARBA" id="ARBA00022605"/>
    </source>
</evidence>
<dbReference type="NCBIfam" id="NF006945">
    <property type="entry name" value="PRK09427.1"/>
    <property type="match status" value="1"/>
</dbReference>
<evidence type="ECO:0000259" key="18">
    <source>
        <dbReference type="Pfam" id="PF00697"/>
    </source>
</evidence>
<dbReference type="SUPFAM" id="SSF51366">
    <property type="entry name" value="Ribulose-phoshate binding barrel"/>
    <property type="match status" value="2"/>
</dbReference>
<evidence type="ECO:0000256" key="3">
    <source>
        <dbReference type="ARBA" id="ARBA00004664"/>
    </source>
</evidence>
<evidence type="ECO:0000259" key="17">
    <source>
        <dbReference type="Pfam" id="PF00218"/>
    </source>
</evidence>
<evidence type="ECO:0000256" key="14">
    <source>
        <dbReference type="ARBA" id="ARBA00025592"/>
    </source>
</evidence>
<comment type="similarity">
    <text evidence="15">Belongs to the TrpC family.</text>
</comment>
<dbReference type="AlphaFoldDB" id="A0A9Q8TYD8"/>
<dbReference type="HAMAP" id="MF_00134_B">
    <property type="entry name" value="IGPS_B"/>
    <property type="match status" value="1"/>
</dbReference>
<keyword evidence="9 15" id="KW-0822">Tryptophan biosynthesis</keyword>
<evidence type="ECO:0000313" key="19">
    <source>
        <dbReference type="EMBL" id="URJ28336.1"/>
    </source>
</evidence>
<keyword evidence="12 15" id="KW-0456">Lyase</keyword>
<keyword evidence="7 15" id="KW-0028">Amino-acid biosynthesis</keyword>
<dbReference type="InterPro" id="IPR001468">
    <property type="entry name" value="Indole-3-GlycerolPSynthase_CS"/>
</dbReference>
<dbReference type="GO" id="GO:0000162">
    <property type="term" value="P:L-tryptophan biosynthetic process"/>
    <property type="evidence" value="ECO:0007669"/>
    <property type="project" value="UniProtKB-UniRule"/>
</dbReference>
<sequence>MQQYTILDEILSYKKIWITKQKKRHPLHILKSKTQVSNRDFYHAVSNKKKQTIFILECKKASPSKGIICNNFNPVQIAQTYKEYSSVISVLTDDKYFHGSFDILQQVSNIVEQPILCKDFFISEWQIYFARLHQADAVLLMLSILNDATYQKLVQITHMLRMGVLTEIINEDELQRAKYLGAKVIGINNRNLHDLSVDLNRTITLSKHIPSTITIISESGINSYCKIRKLRQYVNGFLIGTTLMSQPHIDIAVKKLILGENKICGLTRISDAYITSKLGAIYGGLIFVSTSPRYINIITAQHIVSNVKNLRYVGVFRNASITYIINIVNILNLSAVQLHGTEDQNYINLLRKQLPITCRIWKSINMNHRPLLSCNILNVDRYLTDNGGGSGQTFDWSLLSNMQLEKVILAGGLTINNCTKAARIGCLGLDFNSGVEIRPGIKNHKKLIKIFQILNSY</sequence>
<evidence type="ECO:0000256" key="6">
    <source>
        <dbReference type="ARBA" id="ARBA00009847"/>
    </source>
</evidence>
<dbReference type="CDD" id="cd00405">
    <property type="entry name" value="PRAI"/>
    <property type="match status" value="1"/>
</dbReference>
<evidence type="ECO:0000256" key="1">
    <source>
        <dbReference type="ARBA" id="ARBA00001164"/>
    </source>
</evidence>
<evidence type="ECO:0000256" key="10">
    <source>
        <dbReference type="ARBA" id="ARBA00023141"/>
    </source>
</evidence>
<evidence type="ECO:0000313" key="20">
    <source>
        <dbReference type="Proteomes" id="UP001056209"/>
    </source>
</evidence>
<dbReference type="RefSeq" id="WP_250248786.1">
    <property type="nucleotide sequence ID" value="NZ_CP097753.1"/>
</dbReference>
<evidence type="ECO:0000256" key="12">
    <source>
        <dbReference type="ARBA" id="ARBA00023239"/>
    </source>
</evidence>
<dbReference type="CDD" id="cd00331">
    <property type="entry name" value="IGPS"/>
    <property type="match status" value="1"/>
</dbReference>